<accession>A0A4R1KY16</accession>
<evidence type="ECO:0000256" key="8">
    <source>
        <dbReference type="ARBA" id="ARBA00022737"/>
    </source>
</evidence>
<comment type="similarity">
    <text evidence="11">Belongs to the binding-protein-dependent transport system permease family.</text>
</comment>
<keyword evidence="14" id="KW-1185">Reference proteome</keyword>
<feature type="domain" description="ABC transmembrane type-1" evidence="12">
    <location>
        <begin position="80"/>
        <end position="285"/>
    </location>
</feature>
<evidence type="ECO:0000256" key="1">
    <source>
        <dbReference type="ARBA" id="ARBA00004429"/>
    </source>
</evidence>
<evidence type="ECO:0000256" key="2">
    <source>
        <dbReference type="ARBA" id="ARBA00011650"/>
    </source>
</evidence>
<dbReference type="GO" id="GO:0022857">
    <property type="term" value="F:transmembrane transporter activity"/>
    <property type="evidence" value="ECO:0007669"/>
    <property type="project" value="InterPro"/>
</dbReference>
<feature type="transmembrane region" description="Helical" evidence="11">
    <location>
        <begin position="315"/>
        <end position="343"/>
    </location>
</feature>
<dbReference type="PANTHER" id="PTHR30183:SF9">
    <property type="entry name" value="THIAMINE TRANSPORT SYSTEM PERMEASE PROTEIN THIP"/>
    <property type="match status" value="1"/>
</dbReference>
<feature type="transmembrane region" description="Helical" evidence="11">
    <location>
        <begin position="531"/>
        <end position="549"/>
    </location>
</feature>
<feature type="transmembrane region" description="Helical" evidence="11">
    <location>
        <begin position="488"/>
        <end position="508"/>
    </location>
</feature>
<evidence type="ECO:0000313" key="14">
    <source>
        <dbReference type="Proteomes" id="UP000295496"/>
    </source>
</evidence>
<dbReference type="NCBIfam" id="TIGR01253">
    <property type="entry name" value="thiP"/>
    <property type="match status" value="1"/>
</dbReference>
<evidence type="ECO:0000256" key="5">
    <source>
        <dbReference type="ARBA" id="ARBA00022475"/>
    </source>
</evidence>
<evidence type="ECO:0000259" key="12">
    <source>
        <dbReference type="PROSITE" id="PS50928"/>
    </source>
</evidence>
<reference evidence="13 14" key="1">
    <citation type="submission" date="2019-03" db="EMBL/GenBank/DDBJ databases">
        <title>Genomic Encyclopedia of Type Strains, Phase IV (KMG-IV): sequencing the most valuable type-strain genomes for metagenomic binning, comparative biology and taxonomic classification.</title>
        <authorList>
            <person name="Goeker M."/>
        </authorList>
    </citation>
    <scope>NUCLEOTIDE SEQUENCE [LARGE SCALE GENOMIC DNA]</scope>
    <source>
        <strain evidence="13 14">DSM 10053</strain>
    </source>
</reference>
<feature type="transmembrane region" description="Helical" evidence="11">
    <location>
        <begin position="220"/>
        <end position="241"/>
    </location>
</feature>
<feature type="transmembrane region" description="Helical" evidence="11">
    <location>
        <begin position="428"/>
        <end position="449"/>
    </location>
</feature>
<name>A0A4R1KY16_9PAST</name>
<evidence type="ECO:0000256" key="6">
    <source>
        <dbReference type="ARBA" id="ARBA00022519"/>
    </source>
</evidence>
<dbReference type="EMBL" id="SMGJ01000002">
    <property type="protein sequence ID" value="TCK70376.1"/>
    <property type="molecule type" value="Genomic_DNA"/>
</dbReference>
<dbReference type="InterPro" id="IPR005947">
    <property type="entry name" value="ThiP_ABC_transpt"/>
</dbReference>
<protein>
    <recommendedName>
        <fullName evidence="3">Thiamine transport system permease protein ThiP</fullName>
    </recommendedName>
</protein>
<dbReference type="Gene3D" id="1.10.3720.10">
    <property type="entry name" value="MetI-like"/>
    <property type="match status" value="2"/>
</dbReference>
<evidence type="ECO:0000256" key="11">
    <source>
        <dbReference type="RuleBase" id="RU363032"/>
    </source>
</evidence>
<feature type="transmembrane region" description="Helical" evidence="11">
    <location>
        <begin position="119"/>
        <end position="140"/>
    </location>
</feature>
<dbReference type="GO" id="GO:0005886">
    <property type="term" value="C:plasma membrane"/>
    <property type="evidence" value="ECO:0007669"/>
    <property type="project" value="UniProtKB-SubCell"/>
</dbReference>
<keyword evidence="5" id="KW-1003">Cell membrane</keyword>
<dbReference type="InterPro" id="IPR035906">
    <property type="entry name" value="MetI-like_sf"/>
</dbReference>
<feature type="transmembrane region" description="Helical" evidence="11">
    <location>
        <begin position="84"/>
        <end position="107"/>
    </location>
</feature>
<dbReference type="PANTHER" id="PTHR30183">
    <property type="entry name" value="MOLYBDENUM TRANSPORT SYSTEM PERMEASE PROTEIN MODB"/>
    <property type="match status" value="1"/>
</dbReference>
<feature type="transmembrane region" description="Helical" evidence="11">
    <location>
        <begin position="391"/>
        <end position="416"/>
    </location>
</feature>
<feature type="transmembrane region" description="Helical" evidence="11">
    <location>
        <begin position="160"/>
        <end position="183"/>
    </location>
</feature>
<comment type="subunit">
    <text evidence="2">The complex is composed of two ATP-binding proteins (ThiQ), two transmembrane proteins (ThiP) and a solute-binding protein (ThiB).</text>
</comment>
<feature type="transmembrane region" description="Helical" evidence="11">
    <location>
        <begin position="355"/>
        <end position="379"/>
    </location>
</feature>
<dbReference type="InterPro" id="IPR000515">
    <property type="entry name" value="MetI-like"/>
</dbReference>
<gene>
    <name evidence="13" type="ORF">EV692_0646</name>
</gene>
<keyword evidence="4 11" id="KW-0813">Transport</keyword>
<dbReference type="Pfam" id="PF00528">
    <property type="entry name" value="BPD_transp_1"/>
    <property type="match status" value="2"/>
</dbReference>
<keyword evidence="7 11" id="KW-0812">Transmembrane</keyword>
<comment type="subcellular location">
    <subcellularLocation>
        <location evidence="1">Cell inner membrane</location>
        <topology evidence="1">Multi-pass membrane protein</topology>
    </subcellularLocation>
    <subcellularLocation>
        <location evidence="11">Cell membrane</location>
        <topology evidence="11">Multi-pass membrane protein</topology>
    </subcellularLocation>
</comment>
<feature type="transmembrane region" description="Helical" evidence="11">
    <location>
        <begin position="29"/>
        <end position="53"/>
    </location>
</feature>
<evidence type="ECO:0000256" key="10">
    <source>
        <dbReference type="ARBA" id="ARBA00023136"/>
    </source>
</evidence>
<sequence>MASGTQSIALSSFCVQAKQIGRQLKWRHYIAGLWVLGLLFGLYANSLLAVFTFGDENAHRHLWQGLWQALAQNSYVRQVIFFSFWQAGLSALLSVLLGWLFARAFFYQSFWGKTWLLRIFSLTFVLPSLVAVFGILGVYGASGWVAQFCARFGIAWRPDIYGLTGILIAHLFFNIPLATRMFLQAYQSIPVQQHQLSAQLGIRRWQFIRWIELPYLREQILPIFVLIFMLCFTSFAIVLVLGGGPKFTTLEVAIYQAIVFDFDLAKSAQFALLQFICFFALFALSSLFSRSTETQLTQTVWWFAKQSSGVKMWQIFCLILLSAFLLLPLLNTVLSAVFSSAIFTAWRQSALWQAMVYSFTIAPLSALLALLLAFGLLLASRRLHWLGLRRLSNSLINITMVILAVPMLMLATGLFLWLKDWQFSTAQLFLLIILCNAMAALPFVIRILAVPMQNNLTYYERLCQSLGITGWQRFKRIEWQALRQPVKYAFALASCLSLGDFTAIALFGNQDFSSLPYLLYQQLGSYRGEEGAVTALVLLVSCFGVFSVVEKIKREENTFAY</sequence>
<dbReference type="PROSITE" id="PS50928">
    <property type="entry name" value="ABC_TM1"/>
    <property type="match status" value="2"/>
</dbReference>
<dbReference type="CDD" id="cd06261">
    <property type="entry name" value="TM_PBP2"/>
    <property type="match status" value="2"/>
</dbReference>
<evidence type="ECO:0000256" key="7">
    <source>
        <dbReference type="ARBA" id="ARBA00022692"/>
    </source>
</evidence>
<dbReference type="AlphaFoldDB" id="A0A4R1KY16"/>
<feature type="transmembrane region" description="Helical" evidence="11">
    <location>
        <begin position="270"/>
        <end position="288"/>
    </location>
</feature>
<keyword evidence="8" id="KW-0677">Repeat</keyword>
<dbReference type="RefSeq" id="WP_132300493.1">
    <property type="nucleotide sequence ID" value="NZ_CP170642.1"/>
</dbReference>
<feature type="domain" description="ABC transmembrane type-1" evidence="12">
    <location>
        <begin position="355"/>
        <end position="549"/>
    </location>
</feature>
<evidence type="ECO:0000313" key="13">
    <source>
        <dbReference type="EMBL" id="TCK70376.1"/>
    </source>
</evidence>
<keyword evidence="6" id="KW-0997">Cell inner membrane</keyword>
<dbReference type="NCBIfam" id="NF006952">
    <property type="entry name" value="PRK09433.1-3"/>
    <property type="match status" value="1"/>
</dbReference>
<evidence type="ECO:0000256" key="9">
    <source>
        <dbReference type="ARBA" id="ARBA00022989"/>
    </source>
</evidence>
<keyword evidence="9 11" id="KW-1133">Transmembrane helix</keyword>
<proteinExistence type="inferred from homology"/>
<comment type="caution">
    <text evidence="13">The sequence shown here is derived from an EMBL/GenBank/DDBJ whole genome shotgun (WGS) entry which is preliminary data.</text>
</comment>
<keyword evidence="10 11" id="KW-0472">Membrane</keyword>
<evidence type="ECO:0000256" key="3">
    <source>
        <dbReference type="ARBA" id="ARBA00016947"/>
    </source>
</evidence>
<organism evidence="13 14">
    <name type="scientific">Lonepinella koalarum</name>
    <dbReference type="NCBI Taxonomy" id="53417"/>
    <lineage>
        <taxon>Bacteria</taxon>
        <taxon>Pseudomonadati</taxon>
        <taxon>Pseudomonadota</taxon>
        <taxon>Gammaproteobacteria</taxon>
        <taxon>Pasteurellales</taxon>
        <taxon>Pasteurellaceae</taxon>
        <taxon>Lonepinella</taxon>
    </lineage>
</organism>
<evidence type="ECO:0000256" key="4">
    <source>
        <dbReference type="ARBA" id="ARBA00022448"/>
    </source>
</evidence>
<dbReference type="SUPFAM" id="SSF161098">
    <property type="entry name" value="MetI-like"/>
    <property type="match status" value="2"/>
</dbReference>
<dbReference type="Proteomes" id="UP000295496">
    <property type="component" value="Unassembled WGS sequence"/>
</dbReference>
<dbReference type="GO" id="GO:0015888">
    <property type="term" value="P:thiamine transport"/>
    <property type="evidence" value="ECO:0007669"/>
    <property type="project" value="InterPro"/>
</dbReference>